<proteinExistence type="inferred from homology"/>
<dbReference type="RefSeq" id="WP_338753721.1">
    <property type="nucleotide sequence ID" value="NZ_CP147404.1"/>
</dbReference>
<dbReference type="InterPro" id="IPR016161">
    <property type="entry name" value="Ald_DH/histidinol_DH"/>
</dbReference>
<name>A0ABZ2N918_9BACI</name>
<gene>
    <name evidence="5" type="ORF">WDJ61_05675</name>
</gene>
<evidence type="ECO:0000256" key="2">
    <source>
        <dbReference type="ARBA" id="ARBA00023002"/>
    </source>
</evidence>
<accession>A0ABZ2N918</accession>
<dbReference type="InterPro" id="IPR015590">
    <property type="entry name" value="Aldehyde_DH_dom"/>
</dbReference>
<keyword evidence="3" id="KW-0520">NAD</keyword>
<dbReference type="SUPFAM" id="SSF53720">
    <property type="entry name" value="ALDH-like"/>
    <property type="match status" value="1"/>
</dbReference>
<evidence type="ECO:0000313" key="5">
    <source>
        <dbReference type="EMBL" id="WXB94116.1"/>
    </source>
</evidence>
<dbReference type="PANTHER" id="PTHR43720:SF2">
    <property type="entry name" value="2-AMINOMUCONIC SEMIALDEHYDE DEHYDROGENASE"/>
    <property type="match status" value="1"/>
</dbReference>
<dbReference type="Gene3D" id="3.40.309.10">
    <property type="entry name" value="Aldehyde Dehydrogenase, Chain A, domain 2"/>
    <property type="match status" value="1"/>
</dbReference>
<dbReference type="Gene3D" id="3.40.605.10">
    <property type="entry name" value="Aldehyde Dehydrogenase, Chain A, domain 1"/>
    <property type="match status" value="1"/>
</dbReference>
<dbReference type="EMBL" id="CP147404">
    <property type="protein sequence ID" value="WXB94116.1"/>
    <property type="molecule type" value="Genomic_DNA"/>
</dbReference>
<sequence>MITENLEVKTKNYIAGEWQELQGEGVSVYNPSNTSEKVGDMYFSTEEQAFEAVAAAREALPTWKKKSGSEKSAVLYKMAEVLEKSAEKVASLASREMGKPIGEMRGEVMRAVNLLRFYAAEGIRPDGQLIPSSEQNVVQYSRRVPLGVVAIITPWNFPVAIPIWKIAPALICGNTVVWKPAEQGVLTATLLMEVFEEANLPKGVLNLVIGKGRVVGNVLLEKAEIDAVSFTGSTATGQRVAAACAQRNIKYQTEMGGKNAAIVLKDADLEKSVPVILGGAFRSAGQKCTATSRMIVEKAIYPEFVAAIQKALNEVVVSEASENPYLGPVASKSQYETVSEYVELARKEANVIGEGPLKTDKQGYFIQPMVVDGITAEHRLFQEEIFGPVAAVVQVEDFEEAIDVCNDSLYGLSAAIFTNDMNKAMRFLDEVDAGMVRVNQETSGVEYQAPFGGMKWSSSYTREQGQAALDFYSQVKTCAIKYQL</sequence>
<dbReference type="PROSITE" id="PS00070">
    <property type="entry name" value="ALDEHYDE_DEHYDR_CYS"/>
    <property type="match status" value="1"/>
</dbReference>
<evidence type="ECO:0000256" key="1">
    <source>
        <dbReference type="ARBA" id="ARBA00009986"/>
    </source>
</evidence>
<dbReference type="Proteomes" id="UP001387364">
    <property type="component" value="Chromosome"/>
</dbReference>
<dbReference type="InterPro" id="IPR016162">
    <property type="entry name" value="Ald_DH_N"/>
</dbReference>
<evidence type="ECO:0000313" key="6">
    <source>
        <dbReference type="Proteomes" id="UP001387364"/>
    </source>
</evidence>
<dbReference type="InterPro" id="IPR016160">
    <property type="entry name" value="Ald_DH_CS_CYS"/>
</dbReference>
<evidence type="ECO:0000259" key="4">
    <source>
        <dbReference type="Pfam" id="PF00171"/>
    </source>
</evidence>
<reference evidence="5 6" key="1">
    <citation type="submission" date="2024-02" db="EMBL/GenBank/DDBJ databases">
        <title>Seven novel Bacillus-like species.</title>
        <authorList>
            <person name="Liu G."/>
        </authorList>
    </citation>
    <scope>NUCLEOTIDE SEQUENCE [LARGE SCALE GENOMIC DNA]</scope>
    <source>
        <strain evidence="5 6">FJAT-52991</strain>
    </source>
</reference>
<organism evidence="5 6">
    <name type="scientific">Bacillus kandeliae</name>
    <dbReference type="NCBI Taxonomy" id="3129297"/>
    <lineage>
        <taxon>Bacteria</taxon>
        <taxon>Bacillati</taxon>
        <taxon>Bacillota</taxon>
        <taxon>Bacilli</taxon>
        <taxon>Bacillales</taxon>
        <taxon>Bacillaceae</taxon>
        <taxon>Bacillus</taxon>
    </lineage>
</organism>
<dbReference type="InterPro" id="IPR016163">
    <property type="entry name" value="Ald_DH_C"/>
</dbReference>
<dbReference type="PANTHER" id="PTHR43720">
    <property type="entry name" value="2-AMINOMUCONIC SEMIALDEHYDE DEHYDROGENASE"/>
    <property type="match status" value="1"/>
</dbReference>
<feature type="domain" description="Aldehyde dehydrogenase" evidence="4">
    <location>
        <begin position="18"/>
        <end position="477"/>
    </location>
</feature>
<keyword evidence="2" id="KW-0560">Oxidoreductase</keyword>
<protein>
    <submittedName>
        <fullName evidence="5">Aldehyde dehydrogenase family protein</fullName>
    </submittedName>
</protein>
<evidence type="ECO:0000256" key="3">
    <source>
        <dbReference type="ARBA" id="ARBA00023027"/>
    </source>
</evidence>
<keyword evidence="6" id="KW-1185">Reference proteome</keyword>
<dbReference type="Pfam" id="PF00171">
    <property type="entry name" value="Aldedh"/>
    <property type="match status" value="1"/>
</dbReference>
<comment type="similarity">
    <text evidence="1">Belongs to the aldehyde dehydrogenase family.</text>
</comment>